<dbReference type="InterPro" id="IPR036849">
    <property type="entry name" value="Enolase-like_C_sf"/>
</dbReference>
<dbReference type="InterPro" id="IPR034593">
    <property type="entry name" value="DgoD-like"/>
</dbReference>
<dbReference type="GO" id="GO:0009063">
    <property type="term" value="P:amino acid catabolic process"/>
    <property type="evidence" value="ECO:0007669"/>
    <property type="project" value="InterPro"/>
</dbReference>
<reference evidence="9" key="2">
    <citation type="submission" date="2012-02" db="EMBL/GenBank/DDBJ databases">
        <authorList>
            <person name="Genoscope - CEA"/>
        </authorList>
    </citation>
    <scope>NUCLEOTIDE SEQUENCE</scope>
</reference>
<evidence type="ECO:0000256" key="7">
    <source>
        <dbReference type="RuleBase" id="RU366006"/>
    </source>
</evidence>
<accession>H6REQ8</accession>
<feature type="binding site" evidence="6">
    <location>
        <position position="186"/>
    </location>
    <ligand>
        <name>Mg(2+)</name>
        <dbReference type="ChEBI" id="CHEBI:18420"/>
    </ligand>
</feature>
<evidence type="ECO:0000313" key="9">
    <source>
        <dbReference type="EMBL" id="CCF99519.1"/>
    </source>
</evidence>
<dbReference type="CDD" id="cd03319">
    <property type="entry name" value="L-Ala-DL-Glu_epimerase"/>
    <property type="match status" value="1"/>
</dbReference>
<dbReference type="InterPro" id="IPR018110">
    <property type="entry name" value="Mandel_Rmase/mucon_lact_enz_CS"/>
</dbReference>
<dbReference type="Gene3D" id="3.20.20.120">
    <property type="entry name" value="Enolase-like C-terminal domain"/>
    <property type="match status" value="1"/>
</dbReference>
<evidence type="ECO:0000256" key="1">
    <source>
        <dbReference type="ARBA" id="ARBA00008031"/>
    </source>
</evidence>
<feature type="domain" description="Mandelate racemase/muconate lactonizing enzyme C-terminal" evidence="8">
    <location>
        <begin position="133"/>
        <end position="233"/>
    </location>
</feature>
<dbReference type="PROSITE" id="PS00909">
    <property type="entry name" value="MR_MLE_2"/>
    <property type="match status" value="1"/>
</dbReference>
<feature type="active site" description="Proton acceptor; specific for (S)-substrate epimerization" evidence="5">
    <location>
        <position position="259"/>
    </location>
</feature>
<keyword evidence="4 7" id="KW-0413">Isomerase</keyword>
<dbReference type="PANTHER" id="PTHR48080:SF3">
    <property type="entry name" value="ENOLASE SUPERFAMILY MEMBER DDB_G0284701"/>
    <property type="match status" value="1"/>
</dbReference>
<dbReference type="InterPro" id="IPR013341">
    <property type="entry name" value="Mandelate_racemase_N_dom"/>
</dbReference>
<dbReference type="SFLD" id="SFLDG00180">
    <property type="entry name" value="muconate_cycloisomerase"/>
    <property type="match status" value="1"/>
</dbReference>
<feature type="binding site" evidence="6">
    <location>
        <position position="237"/>
    </location>
    <ligand>
        <name>Mg(2+)</name>
        <dbReference type="ChEBI" id="CHEBI:18420"/>
    </ligand>
</feature>
<proteinExistence type="inferred from homology"/>
<dbReference type="AlphaFoldDB" id="H6REQ8"/>
<dbReference type="InterPro" id="IPR029065">
    <property type="entry name" value="Enolase_C-like"/>
</dbReference>
<comment type="cofactor">
    <cofactor evidence="6 7">
        <name>Mg(2+)</name>
        <dbReference type="ChEBI" id="CHEBI:18420"/>
    </cofactor>
    <text evidence="6 7">Binds 1 Mg(2+) ion per subunit.</text>
</comment>
<comment type="similarity">
    <text evidence="1 7">Belongs to the mandelate racemase/muconate lactonizing enzyme family.</text>
</comment>
<sequence length="349" mass="38771">MRVKFYKVLLKKRFPLVISRGVRGDSHNLFVSIEKDGFMGWGEAAPGKNEKAETVEEMQDQLAAFLEQGIDPNNIELLNQRAKQIGIAPCAYAALDIALWDWKAKKAQLPLNQLLDIPRPTVPTSLTLGIIPPDQVKERIQQMLNNSSAKALKIKLGSPKGVEADQQMFNQVLESTQKRQLKIRVDANGGWSTKEAIYMMKWLADRGVEYIEQPLDRGNESELKYLYPNRPLPIYIDESLRYADDVGKWADHIDGVNIKLMKCGGITEAIEIIKMTKKFHLKTMIGCMSESSVSIAAASAISGVIDQIDLDSQYNLAPDPAKGTQLCNGITLADIVPGHGGVLKPEYHA</sequence>
<dbReference type="EC" id="5.1.1.-" evidence="7"/>
<evidence type="ECO:0000256" key="6">
    <source>
        <dbReference type="PIRSR" id="PIRSR634603-3"/>
    </source>
</evidence>
<dbReference type="SFLD" id="SFLDS00001">
    <property type="entry name" value="Enolase"/>
    <property type="match status" value="1"/>
</dbReference>
<protein>
    <recommendedName>
        <fullName evidence="7">Dipeptide epimerase</fullName>
        <ecNumber evidence="7">5.1.1.-</ecNumber>
    </recommendedName>
</protein>
<dbReference type="SMART" id="SM00922">
    <property type="entry name" value="MR_MLE"/>
    <property type="match status" value="1"/>
</dbReference>
<dbReference type="SUPFAM" id="SSF54826">
    <property type="entry name" value="Enolase N-terminal domain-like"/>
    <property type="match status" value="1"/>
</dbReference>
<dbReference type="SFLD" id="SFLDF00009">
    <property type="entry name" value="o-succinylbenzoate_synthase"/>
    <property type="match status" value="1"/>
</dbReference>
<dbReference type="Pfam" id="PF13378">
    <property type="entry name" value="MR_MLE_C"/>
    <property type="match status" value="1"/>
</dbReference>
<evidence type="ECO:0000259" key="8">
    <source>
        <dbReference type="SMART" id="SM00922"/>
    </source>
</evidence>
<dbReference type="GO" id="GO:0016855">
    <property type="term" value="F:racemase and epimerase activity, acting on amino acids and derivatives"/>
    <property type="evidence" value="ECO:0007669"/>
    <property type="project" value="UniProtKB-UniRule"/>
</dbReference>
<dbReference type="Gene3D" id="3.30.390.10">
    <property type="entry name" value="Enolase-like, N-terminal domain"/>
    <property type="match status" value="1"/>
</dbReference>
<name>H6REQ8_9BACT</name>
<evidence type="ECO:0000256" key="2">
    <source>
        <dbReference type="ARBA" id="ARBA00022723"/>
    </source>
</evidence>
<keyword evidence="2 6" id="KW-0479">Metal-binding</keyword>
<dbReference type="PANTHER" id="PTHR48080">
    <property type="entry name" value="D-GALACTONATE DEHYDRATASE-RELATED"/>
    <property type="match status" value="1"/>
</dbReference>
<evidence type="ECO:0000256" key="3">
    <source>
        <dbReference type="ARBA" id="ARBA00022842"/>
    </source>
</evidence>
<feature type="binding site" evidence="6">
    <location>
        <position position="212"/>
    </location>
    <ligand>
        <name>Mg(2+)</name>
        <dbReference type="ChEBI" id="CHEBI:18420"/>
    </ligand>
</feature>
<feature type="active site" description="Proton acceptor; specific for (R)-substrate epimerization" evidence="5">
    <location>
        <position position="155"/>
    </location>
</feature>
<organism evidence="9">
    <name type="scientific">uncultured Flavobacteriia bacterium</name>
    <dbReference type="NCBI Taxonomy" id="212695"/>
    <lineage>
        <taxon>Bacteria</taxon>
        <taxon>Pseudomonadati</taxon>
        <taxon>Bacteroidota</taxon>
        <taxon>Flavobacteriia</taxon>
        <taxon>environmental samples</taxon>
    </lineage>
</organism>
<keyword evidence="3 6" id="KW-0460">Magnesium</keyword>
<dbReference type="Pfam" id="PF02746">
    <property type="entry name" value="MR_MLE_N"/>
    <property type="match status" value="1"/>
</dbReference>
<evidence type="ECO:0000256" key="4">
    <source>
        <dbReference type="ARBA" id="ARBA00023235"/>
    </source>
</evidence>
<dbReference type="InterPro" id="IPR029017">
    <property type="entry name" value="Enolase-like_N"/>
</dbReference>
<dbReference type="GO" id="GO:0000287">
    <property type="term" value="F:magnesium ion binding"/>
    <property type="evidence" value="ECO:0007669"/>
    <property type="project" value="UniProtKB-ARBA"/>
</dbReference>
<dbReference type="InterPro" id="IPR034603">
    <property type="entry name" value="Dipeptide_epimerase"/>
</dbReference>
<reference evidence="9" key="1">
    <citation type="journal article" date="2012" name="Environ. Microbiol.">
        <title>Genomic content of uncultured Bacteroidetes from contrasting oceanic provinces in the North Atlantic Ocean.</title>
        <authorList>
            <person name="Gomez-Pereira P.R."/>
            <person name="Schuler M."/>
            <person name="Fuchs B.M."/>
            <person name="Bennke C."/>
            <person name="Teeling H."/>
            <person name="Waldmann J."/>
            <person name="Richter M."/>
            <person name="Barbe V."/>
            <person name="Bataille E."/>
            <person name="Glockner F.O."/>
            <person name="Amann R."/>
        </authorList>
    </citation>
    <scope>NUCLEOTIDE SEQUENCE</scope>
</reference>
<evidence type="ECO:0000256" key="5">
    <source>
        <dbReference type="PIRSR" id="PIRSR634603-1"/>
    </source>
</evidence>
<dbReference type="EMBL" id="FO117581">
    <property type="protein sequence ID" value="CCF99519.1"/>
    <property type="molecule type" value="Genomic_DNA"/>
</dbReference>
<dbReference type="InterPro" id="IPR013342">
    <property type="entry name" value="Mandelate_racemase_C"/>
</dbReference>
<gene>
    <name evidence="9" type="ORF">VIS_S18BIA10037</name>
</gene>
<dbReference type="SUPFAM" id="SSF51604">
    <property type="entry name" value="Enolase C-terminal domain-like"/>
    <property type="match status" value="1"/>
</dbReference>